<feature type="transmembrane region" description="Helical" evidence="5">
    <location>
        <begin position="55"/>
        <end position="73"/>
    </location>
</feature>
<keyword evidence="4 5" id="KW-0472">Membrane</keyword>
<sequence length="540" mass="58827">MPRPVMPRLVAGTLLAALPWLNPFSAGPSPAVDPWLTSCACLLALCLLARAPGPLARPGLLAIAVGTVLWAVVSHAKVQPETVFLAAGLALVVLAAGIVDDPDIGQALQLGLLLAASASAVIALLQYFGLAEPLRPWVNGAQVGEAYANLRQPNHFGSLCWIGAAVLLFGTLRLPRAAAFALMVLLAVASAASVSRTGIVQGFMLTLLAAVWQGPQRRDRLQLCLAAGIAYFAATWMLPELLRAITGVLPARTLWGRIEGGDPCTSRLVLWSNVLRLIALRPLTGWGWGDLDYAHFMTLYPGARFCDILDNAHNLPLHLAVELGVPAALVLCAIALLWAWRQQPRHEQAPLRRLAWALLALVLLHSLLEYPLWYGPFQIVVGAALGWLIAPRDEAAGRSPGFIAVVCVLFGVTAYAAWDYQRVSQIYLEPEQRRAMWREDTLDHVRKSWLFRSQARFAELTLLGATRANAPEVFTLSEQMLHYSPEPRVIERAIESLVLLGRDDEAVLDLARYRAAFPKDYEAWREAQKKPSPLLGAPGS</sequence>
<keyword evidence="9" id="KW-1185">Reference proteome</keyword>
<feature type="transmembrane region" description="Helical" evidence="5">
    <location>
        <begin position="402"/>
        <end position="418"/>
    </location>
</feature>
<dbReference type="PANTHER" id="PTHR37422">
    <property type="entry name" value="TEICHURONIC ACID BIOSYNTHESIS PROTEIN TUAE"/>
    <property type="match status" value="1"/>
</dbReference>
<name>A0A848H1V4_9BURK</name>
<feature type="transmembrane region" description="Helical" evidence="5">
    <location>
        <begin position="180"/>
        <end position="209"/>
    </location>
</feature>
<comment type="subcellular location">
    <subcellularLocation>
        <location evidence="1">Membrane</location>
        <topology evidence="1">Multi-pass membrane protein</topology>
    </subcellularLocation>
</comment>
<dbReference type="GO" id="GO:0016020">
    <property type="term" value="C:membrane"/>
    <property type="evidence" value="ECO:0007669"/>
    <property type="project" value="UniProtKB-SubCell"/>
</dbReference>
<evidence type="ECO:0000313" key="8">
    <source>
        <dbReference type="EMBL" id="NML42713.1"/>
    </source>
</evidence>
<accession>A0A848H1V4</accession>
<feature type="domain" description="O-antigen ligase-related" evidence="6">
    <location>
        <begin position="182"/>
        <end position="331"/>
    </location>
</feature>
<feature type="domain" description="Virulence factor membrane-bound polymerase C-terminal" evidence="7">
    <location>
        <begin position="354"/>
        <end position="529"/>
    </location>
</feature>
<evidence type="ECO:0000256" key="2">
    <source>
        <dbReference type="ARBA" id="ARBA00022692"/>
    </source>
</evidence>
<dbReference type="Pfam" id="PF04932">
    <property type="entry name" value="Wzy_C"/>
    <property type="match status" value="1"/>
</dbReference>
<dbReference type="PANTHER" id="PTHR37422:SF21">
    <property type="entry name" value="EXOQ-LIKE PROTEIN"/>
    <property type="match status" value="1"/>
</dbReference>
<evidence type="ECO:0000256" key="1">
    <source>
        <dbReference type="ARBA" id="ARBA00004141"/>
    </source>
</evidence>
<protein>
    <submittedName>
        <fullName evidence="8">Polymerase</fullName>
    </submittedName>
</protein>
<dbReference type="RefSeq" id="WP_169416972.1">
    <property type="nucleotide sequence ID" value="NZ_JABBFX010000001.1"/>
</dbReference>
<dbReference type="Pfam" id="PF11846">
    <property type="entry name" value="Wzy_C_2"/>
    <property type="match status" value="1"/>
</dbReference>
<feature type="transmembrane region" description="Helical" evidence="5">
    <location>
        <begin position="221"/>
        <end position="239"/>
    </location>
</feature>
<dbReference type="InterPro" id="IPR007016">
    <property type="entry name" value="O-antigen_ligase-rel_domated"/>
</dbReference>
<evidence type="ECO:0000256" key="5">
    <source>
        <dbReference type="SAM" id="Phobius"/>
    </source>
</evidence>
<feature type="transmembrane region" description="Helical" evidence="5">
    <location>
        <begin position="82"/>
        <end position="99"/>
    </location>
</feature>
<evidence type="ECO:0000256" key="4">
    <source>
        <dbReference type="ARBA" id="ARBA00023136"/>
    </source>
</evidence>
<dbReference type="InterPro" id="IPR051533">
    <property type="entry name" value="WaaL-like"/>
</dbReference>
<proteinExistence type="predicted"/>
<dbReference type="InterPro" id="IPR021797">
    <property type="entry name" value="Wzy_C_2"/>
</dbReference>
<keyword evidence="3 5" id="KW-1133">Transmembrane helix</keyword>
<gene>
    <name evidence="8" type="ORF">HHL11_03050</name>
</gene>
<keyword evidence="2 5" id="KW-0812">Transmembrane</keyword>
<feature type="transmembrane region" description="Helical" evidence="5">
    <location>
        <begin position="156"/>
        <end position="174"/>
    </location>
</feature>
<feature type="transmembrane region" description="Helical" evidence="5">
    <location>
        <begin position="111"/>
        <end position="130"/>
    </location>
</feature>
<organism evidence="8 9">
    <name type="scientific">Ramlibacter agri</name>
    <dbReference type="NCBI Taxonomy" id="2728837"/>
    <lineage>
        <taxon>Bacteria</taxon>
        <taxon>Pseudomonadati</taxon>
        <taxon>Pseudomonadota</taxon>
        <taxon>Betaproteobacteria</taxon>
        <taxon>Burkholderiales</taxon>
        <taxon>Comamonadaceae</taxon>
        <taxon>Ramlibacter</taxon>
    </lineage>
</organism>
<evidence type="ECO:0000259" key="6">
    <source>
        <dbReference type="Pfam" id="PF04932"/>
    </source>
</evidence>
<evidence type="ECO:0000256" key="3">
    <source>
        <dbReference type="ARBA" id="ARBA00022989"/>
    </source>
</evidence>
<evidence type="ECO:0000313" key="9">
    <source>
        <dbReference type="Proteomes" id="UP000541185"/>
    </source>
</evidence>
<feature type="transmembrane region" description="Helical" evidence="5">
    <location>
        <begin position="351"/>
        <end position="367"/>
    </location>
</feature>
<dbReference type="AlphaFoldDB" id="A0A848H1V4"/>
<feature type="transmembrane region" description="Helical" evidence="5">
    <location>
        <begin position="319"/>
        <end position="339"/>
    </location>
</feature>
<dbReference type="EMBL" id="JABBFX010000001">
    <property type="protein sequence ID" value="NML42713.1"/>
    <property type="molecule type" value="Genomic_DNA"/>
</dbReference>
<comment type="caution">
    <text evidence="8">The sequence shown here is derived from an EMBL/GenBank/DDBJ whole genome shotgun (WGS) entry which is preliminary data.</text>
</comment>
<reference evidence="8 9" key="1">
    <citation type="submission" date="2020-04" db="EMBL/GenBank/DDBJ databases">
        <title>Ramlibacter sp. G-1-2-2 isolated from soil.</title>
        <authorList>
            <person name="Dahal R.H."/>
        </authorList>
    </citation>
    <scope>NUCLEOTIDE SEQUENCE [LARGE SCALE GENOMIC DNA]</scope>
    <source>
        <strain evidence="8 9">G-1-2-2</strain>
    </source>
</reference>
<evidence type="ECO:0000259" key="7">
    <source>
        <dbReference type="Pfam" id="PF11846"/>
    </source>
</evidence>
<dbReference type="Proteomes" id="UP000541185">
    <property type="component" value="Unassembled WGS sequence"/>
</dbReference>